<accession>H6X4T6</accession>
<protein>
    <submittedName>
        <fullName evidence="1">Uncharacterized protein</fullName>
    </submittedName>
</protein>
<dbReference type="Proteomes" id="UP000007524">
    <property type="component" value="Segment"/>
</dbReference>
<evidence type="ECO:0000313" key="2">
    <source>
        <dbReference type="Proteomes" id="UP000007524"/>
    </source>
</evidence>
<dbReference type="RefSeq" id="YP_007007634.1">
    <property type="nucleotide sequence ID" value="NC_019526.1"/>
</dbReference>
<dbReference type="EMBL" id="JQ513383">
    <property type="protein sequence ID" value="AFA44752.1"/>
    <property type="molecule type" value="Genomic_DNA"/>
</dbReference>
<dbReference type="KEGG" id="vg:14013067"/>
<organism evidence="1 2">
    <name type="scientific">Klebsiella phage vB_KleM_RaK2</name>
    <dbReference type="NCBI Taxonomy" id="1147094"/>
    <lineage>
        <taxon>Viruses</taxon>
        <taxon>Duplodnaviria</taxon>
        <taxon>Heunggongvirae</taxon>
        <taxon>Uroviricota</taxon>
        <taxon>Caudoviricetes</taxon>
        <taxon>Alcyoneusvirus</taxon>
        <taxon>Alcyoneusvirus RaK2</taxon>
    </lineage>
</organism>
<reference evidence="1 2" key="1">
    <citation type="journal article" date="2012" name="J. Virol.">
        <title>Genome of Klebsiella sp.-Infecting Bacteriophage vB_KleM_RaK2.</title>
        <authorList>
            <person name="Simoliunas E."/>
            <person name="Kaliniene L."/>
            <person name="Truncaite L."/>
            <person name="Klausa V."/>
            <person name="Zajanckauskaite A."/>
            <person name="Meskys R."/>
        </authorList>
    </citation>
    <scope>NUCLEOTIDE SEQUENCE [LARGE SCALE GENOMIC DNA]</scope>
</reference>
<keyword evidence="2" id="KW-1185">Reference proteome</keyword>
<name>H6X4T6_9CAUD</name>
<sequence>MNLKTDIEYFNLLMSLVNEQLEHMNNTYKNTNVLIDSHKQNLYDEEGNILLFDISDKDATLMISVQYSNGWFGHLNSEYHDFVIKK</sequence>
<dbReference type="GeneID" id="14013067"/>
<gene>
    <name evidence="1" type="ORF">RaK2_00479</name>
</gene>
<evidence type="ECO:0000313" key="1">
    <source>
        <dbReference type="EMBL" id="AFA44752.1"/>
    </source>
</evidence>
<proteinExistence type="predicted"/>